<dbReference type="Proteomes" id="UP000623509">
    <property type="component" value="Unassembled WGS sequence"/>
</dbReference>
<evidence type="ECO:0000256" key="4">
    <source>
        <dbReference type="SAM" id="MobiDB-lite"/>
    </source>
</evidence>
<evidence type="ECO:0000313" key="9">
    <source>
        <dbReference type="Proteomes" id="UP000623509"/>
    </source>
</evidence>
<comment type="caution">
    <text evidence="7">The sequence shown here is derived from an EMBL/GenBank/DDBJ whole genome shotgun (WGS) entry which is preliminary data.</text>
</comment>
<dbReference type="PANTHER" id="PTHR47893:SF1">
    <property type="entry name" value="REGULATORY PROTEIN PCHR"/>
    <property type="match status" value="1"/>
</dbReference>
<feature type="region of interest" description="Disordered" evidence="4">
    <location>
        <begin position="351"/>
        <end position="372"/>
    </location>
</feature>
<dbReference type="EMBL" id="NMRN01000002">
    <property type="protein sequence ID" value="PAS95078.1"/>
    <property type="molecule type" value="Genomic_DNA"/>
</dbReference>
<dbReference type="SUPFAM" id="SSF46689">
    <property type="entry name" value="Homeodomain-like"/>
    <property type="match status" value="2"/>
</dbReference>
<dbReference type="InterPro" id="IPR053142">
    <property type="entry name" value="PchR_regulatory_protein"/>
</dbReference>
<gene>
    <name evidence="6" type="ORF">BGI27_02625</name>
    <name evidence="7" type="ORF">CGU29_01105</name>
</gene>
<dbReference type="InterPro" id="IPR009057">
    <property type="entry name" value="Homeodomain-like_sf"/>
</dbReference>
<organism evidence="7 8">
    <name type="scientific">Candidatus Dactylopiibacterium carminicum</name>
    <dbReference type="NCBI Taxonomy" id="857335"/>
    <lineage>
        <taxon>Bacteria</taxon>
        <taxon>Pseudomonadati</taxon>
        <taxon>Pseudomonadota</taxon>
        <taxon>Betaproteobacteria</taxon>
        <taxon>Rhodocyclales</taxon>
        <taxon>Rhodocyclaceae</taxon>
        <taxon>Candidatus Dactylopiibacterium</taxon>
    </lineage>
</organism>
<keyword evidence="9" id="KW-1185">Reference proteome</keyword>
<keyword evidence="3" id="KW-0804">Transcription</keyword>
<dbReference type="OrthoDB" id="8766450at2"/>
<evidence type="ECO:0000313" key="8">
    <source>
        <dbReference type="Proteomes" id="UP000216107"/>
    </source>
</evidence>
<dbReference type="AlphaFoldDB" id="A0A272EY76"/>
<evidence type="ECO:0000259" key="5">
    <source>
        <dbReference type="PROSITE" id="PS01124"/>
    </source>
</evidence>
<dbReference type="PROSITE" id="PS01124">
    <property type="entry name" value="HTH_ARAC_FAMILY_2"/>
    <property type="match status" value="1"/>
</dbReference>
<name>A0A272EY76_9RHOO</name>
<dbReference type="Pfam" id="PF12833">
    <property type="entry name" value="HTH_18"/>
    <property type="match status" value="1"/>
</dbReference>
<accession>A0A272EY76</accession>
<dbReference type="PANTHER" id="PTHR47893">
    <property type="entry name" value="REGULATORY PROTEIN PCHR"/>
    <property type="match status" value="1"/>
</dbReference>
<feature type="domain" description="HTH araC/xylS-type" evidence="5">
    <location>
        <begin position="253"/>
        <end position="351"/>
    </location>
</feature>
<keyword evidence="1" id="KW-0805">Transcription regulation</keyword>
<dbReference type="EMBL" id="MDUX01000005">
    <property type="protein sequence ID" value="KAF7600457.1"/>
    <property type="molecule type" value="Genomic_DNA"/>
</dbReference>
<dbReference type="PROSITE" id="PS00041">
    <property type="entry name" value="HTH_ARAC_FAMILY_1"/>
    <property type="match status" value="1"/>
</dbReference>
<dbReference type="InterPro" id="IPR018060">
    <property type="entry name" value="HTH_AraC"/>
</dbReference>
<evidence type="ECO:0000313" key="7">
    <source>
        <dbReference type="EMBL" id="PAS95078.1"/>
    </source>
</evidence>
<protein>
    <submittedName>
        <fullName evidence="6">AraC family transcriptional regulator</fullName>
    </submittedName>
</protein>
<reference evidence="7 8" key="2">
    <citation type="submission" date="2017-07" db="EMBL/GenBank/DDBJ databases">
        <title>Candidatus Dactylopiibacterium carminicum, a nitrogen-fixing symbiont of the cochineal insect Dactylopius coccus and Dactylopius opuntiae (Hemiptera: Coccoidea: Dactylopiidae).</title>
        <authorList>
            <person name="Vera A."/>
        </authorList>
    </citation>
    <scope>NUCLEOTIDE SEQUENCE [LARGE SCALE GENOMIC DNA]</scope>
    <source>
        <strain evidence="7 8">NFDCM</strain>
    </source>
</reference>
<dbReference type="SMART" id="SM00342">
    <property type="entry name" value="HTH_ARAC"/>
    <property type="match status" value="1"/>
</dbReference>
<keyword evidence="2" id="KW-0238">DNA-binding</keyword>
<evidence type="ECO:0000256" key="1">
    <source>
        <dbReference type="ARBA" id="ARBA00023015"/>
    </source>
</evidence>
<dbReference type="Gene3D" id="1.10.10.60">
    <property type="entry name" value="Homeodomain-like"/>
    <property type="match status" value="1"/>
</dbReference>
<evidence type="ECO:0000313" key="6">
    <source>
        <dbReference type="EMBL" id="KAF7600457.1"/>
    </source>
</evidence>
<proteinExistence type="predicted"/>
<dbReference type="Proteomes" id="UP000216107">
    <property type="component" value="Unassembled WGS sequence"/>
</dbReference>
<reference evidence="6 9" key="1">
    <citation type="submission" date="2016-08" db="EMBL/GenBank/DDBJ databases">
        <title>Candidatus Dactylopiibacterium carminicum genome sequence.</title>
        <authorList>
            <person name="Ramirez-Puebla S.T."/>
            <person name="Ormeno-Orrillo E."/>
            <person name="Vera-Ponce De Leon A."/>
            <person name="Luis L."/>
            <person name="Sanchez-Flores A."/>
            <person name="Monica R."/>
            <person name="Martinez-Romero E."/>
        </authorList>
    </citation>
    <scope>NUCLEOTIDE SEQUENCE [LARGE SCALE GENOMIC DNA]</scope>
    <source>
        <strain evidence="6">END1</strain>
    </source>
</reference>
<evidence type="ECO:0000256" key="3">
    <source>
        <dbReference type="ARBA" id="ARBA00023163"/>
    </source>
</evidence>
<dbReference type="GO" id="GO:0043565">
    <property type="term" value="F:sequence-specific DNA binding"/>
    <property type="evidence" value="ECO:0007669"/>
    <property type="project" value="InterPro"/>
</dbReference>
<dbReference type="InterPro" id="IPR018062">
    <property type="entry name" value="HTH_AraC-typ_CS"/>
</dbReference>
<dbReference type="GO" id="GO:0003700">
    <property type="term" value="F:DNA-binding transcription factor activity"/>
    <property type="evidence" value="ECO:0007669"/>
    <property type="project" value="InterPro"/>
</dbReference>
<sequence>MRMIVVFNERELVLQNHLRTIFPEASKMFAVTNKFSPGRLQPSEADVPAPLFCPATSPQVLAAERRGASTIEAGQLTLARIREGFFLHCSAVTHHDATTLTFPVPNAGLKLILKLEGAGQVSIGGQSLRLDAGCGETARPCGALIHVEPPADFVLEYQPGMREQMIVITLTSAWFASATLDPARFTSHLTWREWLPSEAAADSGRQLFATDILDPLLLGLHQEHHALMLVQEALSATVEDVPFDSRESRQRVWRLRTFLDSGLADTLDMNKIAQTMGCNPTTLQREFREAFATTIFDYLRERRLNRAAEAMRQHGLSVGQAAEIAGYHSQANFSTAFRKHFGFPPSLLRTRTAGPHPGGPAILPVNIQPSQE</sequence>
<evidence type="ECO:0000256" key="2">
    <source>
        <dbReference type="ARBA" id="ARBA00023125"/>
    </source>
</evidence>